<reference evidence="1" key="2">
    <citation type="submission" date="2019-07" db="EMBL/GenBank/DDBJ databases">
        <authorList>
            <person name="Papic B."/>
        </authorList>
    </citation>
    <scope>NUCLEOTIDE SEQUENCE [LARGE SCALE GENOMIC DNA]</scope>
    <source>
        <strain evidence="1">L8b</strain>
    </source>
</reference>
<reference evidence="1" key="1">
    <citation type="submission" date="2019-07" db="EMBL/GenBank/DDBJ databases">
        <title>Helicobacter labacensis sp. nov., Helicobacter mehlei sp. nov. and Helicobacter vulpis sp. nov., isolated from gastric mucosa of red fox (Vulpis vulpis).</title>
        <authorList>
            <person name="Kusar D."/>
            <person name="Gruntar I."/>
            <person name="Pate M."/>
            <person name="Zajc U."/>
            <person name="Ocepek M."/>
        </authorList>
    </citation>
    <scope>NUCLEOTIDE SEQUENCE [LARGE SCALE GENOMIC DNA]</scope>
    <source>
        <strain evidence="1">L8b</strain>
    </source>
</reference>
<accession>A0A553UIT7</accession>
<proteinExistence type="predicted"/>
<evidence type="ECO:0000313" key="1">
    <source>
        <dbReference type="EMBL" id="TSA80119.1"/>
    </source>
</evidence>
<keyword evidence="2" id="KW-1185">Reference proteome</keyword>
<comment type="caution">
    <text evidence="1">The sequence shown here is derived from an EMBL/GenBank/DDBJ whole genome shotgun (WGS) entry which is preliminary data.</text>
</comment>
<name>A0A553UIT7_9HELI</name>
<organism evidence="1 2">
    <name type="scientific">Helicobacter mehlei</name>
    <dbReference type="NCBI Taxonomy" id="2316080"/>
    <lineage>
        <taxon>Bacteria</taxon>
        <taxon>Pseudomonadati</taxon>
        <taxon>Campylobacterota</taxon>
        <taxon>Epsilonproteobacteria</taxon>
        <taxon>Campylobacterales</taxon>
        <taxon>Helicobacteraceae</taxon>
        <taxon>Helicobacter</taxon>
    </lineage>
</organism>
<sequence length="105" mass="12105">MNLVVLPLISLGIALLSALGGLWHYHKKATLYEERLKIAQEHLDHQNAQIKKLELDWETYNAQKPLQLKSIAQHYSHLQSQDLKTCTEKLDHATQLLEAFKRVGH</sequence>
<protein>
    <submittedName>
        <fullName evidence="1">Uncharacterized protein</fullName>
    </submittedName>
</protein>
<dbReference type="EMBL" id="VKGC01000030">
    <property type="protein sequence ID" value="TSA80119.1"/>
    <property type="molecule type" value="Genomic_DNA"/>
</dbReference>
<dbReference type="RefSeq" id="WP_120948343.1">
    <property type="nucleotide sequence ID" value="NZ_QXQP01000006.1"/>
</dbReference>
<gene>
    <name evidence="1" type="ORF">FNE76_07620</name>
</gene>
<evidence type="ECO:0000313" key="2">
    <source>
        <dbReference type="Proteomes" id="UP000319322"/>
    </source>
</evidence>
<dbReference type="AlphaFoldDB" id="A0A553UIT7"/>
<dbReference type="Proteomes" id="UP000319322">
    <property type="component" value="Unassembled WGS sequence"/>
</dbReference>